<keyword evidence="1" id="KW-0597">Phosphoprotein</keyword>
<proteinExistence type="predicted"/>
<gene>
    <name evidence="4" type="ORF">BCONGLO52_22830</name>
</gene>
<accession>A0ABQ5RIJ7</accession>
<dbReference type="PANTHER" id="PTHR23308">
    <property type="entry name" value="NUCLEAR INHIBITOR OF PROTEIN PHOSPHATASE-1"/>
    <property type="match status" value="1"/>
</dbReference>
<dbReference type="SUPFAM" id="SSF49879">
    <property type="entry name" value="SMAD/FHA domain"/>
    <property type="match status" value="1"/>
</dbReference>
<dbReference type="Pfam" id="PF00498">
    <property type="entry name" value="FHA"/>
    <property type="match status" value="1"/>
</dbReference>
<feature type="domain" description="FHA" evidence="3">
    <location>
        <begin position="100"/>
        <end position="149"/>
    </location>
</feature>
<name>A0ABQ5RIJ7_9MICO</name>
<organism evidence="4 5">
    <name type="scientific">Brachybacterium conglomeratum</name>
    <dbReference type="NCBI Taxonomy" id="47846"/>
    <lineage>
        <taxon>Bacteria</taxon>
        <taxon>Bacillati</taxon>
        <taxon>Actinomycetota</taxon>
        <taxon>Actinomycetes</taxon>
        <taxon>Micrococcales</taxon>
        <taxon>Dermabacteraceae</taxon>
        <taxon>Brachybacterium</taxon>
    </lineage>
</organism>
<reference evidence="4" key="1">
    <citation type="submission" date="2022-12" db="EMBL/GenBank/DDBJ databases">
        <title>Reference genome sequencing for broad-spectrum identification of bacterial and archaeal isolates by mass spectrometry.</title>
        <authorList>
            <person name="Sekiguchi Y."/>
            <person name="Tourlousse D.M."/>
        </authorList>
    </citation>
    <scope>NUCLEOTIDE SEQUENCE</scope>
    <source>
        <strain evidence="4">5-2</strain>
    </source>
</reference>
<dbReference type="EMBL" id="BSDQ01000001">
    <property type="protein sequence ID" value="GLI31442.1"/>
    <property type="molecule type" value="Genomic_DNA"/>
</dbReference>
<comment type="caution">
    <text evidence="4">The sequence shown here is derived from an EMBL/GenBank/DDBJ whole genome shotgun (WGS) entry which is preliminary data.</text>
</comment>
<evidence type="ECO:0000313" key="5">
    <source>
        <dbReference type="Proteomes" id="UP001144451"/>
    </source>
</evidence>
<dbReference type="SMART" id="SM00240">
    <property type="entry name" value="FHA"/>
    <property type="match status" value="1"/>
</dbReference>
<feature type="region of interest" description="Disordered" evidence="2">
    <location>
        <begin position="15"/>
        <end position="70"/>
    </location>
</feature>
<evidence type="ECO:0000259" key="3">
    <source>
        <dbReference type="PROSITE" id="PS50006"/>
    </source>
</evidence>
<dbReference type="Gene3D" id="2.60.200.20">
    <property type="match status" value="1"/>
</dbReference>
<evidence type="ECO:0000256" key="2">
    <source>
        <dbReference type="SAM" id="MobiDB-lite"/>
    </source>
</evidence>
<keyword evidence="5" id="KW-1185">Reference proteome</keyword>
<dbReference type="CDD" id="cd22684">
    <property type="entry name" value="FHA_GarA_OdhI-like"/>
    <property type="match status" value="1"/>
</dbReference>
<sequence>MGAMGVREWISGGLHRHDARSQQARKGCEVSGNTEWNDANLDHTSKLSAISPSDPLEDAEPGLSSQDRRAIENLPPRSALLIVRKGPNLGARFLLDSETTVAGRHPKSEIFLDDVTVSRKHAAFVRDGDGFLVRDLGSLNGTYVGKERVDEARLHAGQDVQIGKYRLTYHPFPGAV</sequence>
<dbReference type="InterPro" id="IPR000253">
    <property type="entry name" value="FHA_dom"/>
</dbReference>
<dbReference type="Proteomes" id="UP001144451">
    <property type="component" value="Unassembled WGS sequence"/>
</dbReference>
<protein>
    <submittedName>
        <fullName evidence="4">Phosphopeptide-binding protein</fullName>
    </submittedName>
</protein>
<evidence type="ECO:0000313" key="4">
    <source>
        <dbReference type="EMBL" id="GLI31442.1"/>
    </source>
</evidence>
<evidence type="ECO:0000256" key="1">
    <source>
        <dbReference type="ARBA" id="ARBA00022553"/>
    </source>
</evidence>
<dbReference type="InterPro" id="IPR050923">
    <property type="entry name" value="Cell_Proc_Reg/RNA_Proc"/>
</dbReference>
<dbReference type="PROSITE" id="PS50006">
    <property type="entry name" value="FHA_DOMAIN"/>
    <property type="match status" value="1"/>
</dbReference>
<dbReference type="InterPro" id="IPR008984">
    <property type="entry name" value="SMAD_FHA_dom_sf"/>
</dbReference>